<dbReference type="InterPro" id="IPR050452">
    <property type="entry name" value="Metacaspase"/>
</dbReference>
<name>A0AAD9TPQ7_9ROSI</name>
<evidence type="ECO:0000259" key="2">
    <source>
        <dbReference type="Pfam" id="PF00656"/>
    </source>
</evidence>
<dbReference type="InterPro" id="IPR011600">
    <property type="entry name" value="Pept_C14_caspase"/>
</dbReference>
<evidence type="ECO:0000313" key="3">
    <source>
        <dbReference type="EMBL" id="KAK2639937.1"/>
    </source>
</evidence>
<dbReference type="PANTHER" id="PTHR48104:SF7">
    <property type="entry name" value="METACASPASE-9"/>
    <property type="match status" value="1"/>
</dbReference>
<dbReference type="GO" id="GO:0006508">
    <property type="term" value="P:proteolysis"/>
    <property type="evidence" value="ECO:0007669"/>
    <property type="project" value="InterPro"/>
</dbReference>
<dbReference type="Gene3D" id="3.40.50.12660">
    <property type="match status" value="1"/>
</dbReference>
<dbReference type="GO" id="GO:0005737">
    <property type="term" value="C:cytoplasm"/>
    <property type="evidence" value="ECO:0007669"/>
    <property type="project" value="TreeGrafter"/>
</dbReference>
<dbReference type="PANTHER" id="PTHR48104">
    <property type="entry name" value="METACASPASE-4"/>
    <property type="match status" value="1"/>
</dbReference>
<comment type="similarity">
    <text evidence="1">Belongs to the peptidase C14B family.</text>
</comment>
<evidence type="ECO:0000256" key="1">
    <source>
        <dbReference type="ARBA" id="ARBA00009005"/>
    </source>
</evidence>
<feature type="domain" description="Peptidase C14 caspase" evidence="2">
    <location>
        <begin position="7"/>
        <end position="46"/>
    </location>
</feature>
<dbReference type="EMBL" id="JANJYI010000008">
    <property type="protein sequence ID" value="KAK2639937.1"/>
    <property type="molecule type" value="Genomic_DNA"/>
</dbReference>
<dbReference type="AlphaFoldDB" id="A0AAD9TPQ7"/>
<reference evidence="3" key="1">
    <citation type="journal article" date="2023" name="Plant J.">
        <title>Genome sequences and population genomics provide insights into the demographic history, inbreeding, and mutation load of two 'living fossil' tree species of Dipteronia.</title>
        <authorList>
            <person name="Feng Y."/>
            <person name="Comes H.P."/>
            <person name="Chen J."/>
            <person name="Zhu S."/>
            <person name="Lu R."/>
            <person name="Zhang X."/>
            <person name="Li P."/>
            <person name="Qiu J."/>
            <person name="Olsen K.M."/>
            <person name="Qiu Y."/>
        </authorList>
    </citation>
    <scope>NUCLEOTIDE SEQUENCE</scope>
    <source>
        <strain evidence="3">KIB01</strain>
    </source>
</reference>
<gene>
    <name evidence="3" type="ORF">Ddye_027732</name>
</gene>
<dbReference type="Pfam" id="PF00656">
    <property type="entry name" value="Peptidase_C14"/>
    <property type="match status" value="1"/>
</dbReference>
<accession>A0AAD9TPQ7</accession>
<protein>
    <recommendedName>
        <fullName evidence="2">Peptidase C14 caspase domain-containing protein</fullName>
    </recommendedName>
</protein>
<dbReference type="GO" id="GO:0004197">
    <property type="term" value="F:cysteine-type endopeptidase activity"/>
    <property type="evidence" value="ECO:0007669"/>
    <property type="project" value="InterPro"/>
</dbReference>
<organism evidence="3 4">
    <name type="scientific">Dipteronia dyeriana</name>
    <dbReference type="NCBI Taxonomy" id="168575"/>
    <lineage>
        <taxon>Eukaryota</taxon>
        <taxon>Viridiplantae</taxon>
        <taxon>Streptophyta</taxon>
        <taxon>Embryophyta</taxon>
        <taxon>Tracheophyta</taxon>
        <taxon>Spermatophyta</taxon>
        <taxon>Magnoliopsida</taxon>
        <taxon>eudicotyledons</taxon>
        <taxon>Gunneridae</taxon>
        <taxon>Pentapetalae</taxon>
        <taxon>rosids</taxon>
        <taxon>malvids</taxon>
        <taxon>Sapindales</taxon>
        <taxon>Sapindaceae</taxon>
        <taxon>Hippocastanoideae</taxon>
        <taxon>Acereae</taxon>
        <taxon>Dipteronia</taxon>
    </lineage>
</organism>
<dbReference type="Proteomes" id="UP001280121">
    <property type="component" value="Unassembled WGS sequence"/>
</dbReference>
<comment type="caution">
    <text evidence="3">The sequence shown here is derived from an EMBL/GenBank/DDBJ whole genome shotgun (WGS) entry which is preliminary data.</text>
</comment>
<sequence length="164" mass="18405">MEKGKQRRVVLVGCNYPNTKNELHGCINDVLAMKEVLIERFKFEPSGIELLTDALRPSGHGTRIPSMKLGHPLRQDEAIVPTDFNLITVRKDTGMVEFELVVGGGWWVVVGFVVAADEETNASVVGVGFWWISVWFSSVDQEHCTVKSRFGVTRLQSMEIYVSH</sequence>
<proteinExistence type="inferred from homology"/>
<evidence type="ECO:0000313" key="4">
    <source>
        <dbReference type="Proteomes" id="UP001280121"/>
    </source>
</evidence>
<keyword evidence="4" id="KW-1185">Reference proteome</keyword>